<reference evidence="1 2" key="1">
    <citation type="submission" date="2019-07" db="EMBL/GenBank/DDBJ databases">
        <title>Insights of Desulfuromonas acetexigens electromicrobiology.</title>
        <authorList>
            <person name="Katuri K."/>
            <person name="Sapireddy V."/>
            <person name="Shaw D.R."/>
            <person name="Saikaly P."/>
        </authorList>
    </citation>
    <scope>NUCLEOTIDE SEQUENCE [LARGE SCALE GENOMIC DNA]</scope>
    <source>
        <strain evidence="1 2">2873</strain>
    </source>
</reference>
<sequence length="130" mass="14640">MDNKELTVVFYGRYNPREDWNFQVDEGAIADFLAGAQEELARCGVTLRHHEEPEMVIVINGYGDILNSIRLRSPRDGFVNLCLGHIIGTSPNRDLIEDLKRGINRVAFAPETIEPEDHNKKVCHNCGCGC</sequence>
<name>A0A550JLH1_9BACT</name>
<protein>
    <submittedName>
        <fullName evidence="1">Uncharacterized protein</fullName>
    </submittedName>
</protein>
<accession>A0A550JLH1</accession>
<dbReference type="OrthoDB" id="5396759at2"/>
<keyword evidence="2" id="KW-1185">Reference proteome</keyword>
<evidence type="ECO:0000313" key="2">
    <source>
        <dbReference type="Proteomes" id="UP000317155"/>
    </source>
</evidence>
<dbReference type="Proteomes" id="UP000317155">
    <property type="component" value="Unassembled WGS sequence"/>
</dbReference>
<gene>
    <name evidence="1" type="ORF">FL622_02420</name>
</gene>
<evidence type="ECO:0000313" key="1">
    <source>
        <dbReference type="EMBL" id="TRO84054.1"/>
    </source>
</evidence>
<proteinExistence type="predicted"/>
<dbReference type="RefSeq" id="WP_092053180.1">
    <property type="nucleotide sequence ID" value="NZ_FOJJ01000001.1"/>
</dbReference>
<organism evidence="1 2">
    <name type="scientific">Trichloromonas acetexigens</name>
    <dbReference type="NCBI Taxonomy" id="38815"/>
    <lineage>
        <taxon>Bacteria</taxon>
        <taxon>Pseudomonadati</taxon>
        <taxon>Thermodesulfobacteriota</taxon>
        <taxon>Desulfuromonadia</taxon>
        <taxon>Desulfuromonadales</taxon>
        <taxon>Trichloromonadaceae</taxon>
        <taxon>Trichloromonas</taxon>
    </lineage>
</organism>
<dbReference type="AlphaFoldDB" id="A0A550JLH1"/>
<comment type="caution">
    <text evidence="1">The sequence shown here is derived from an EMBL/GenBank/DDBJ whole genome shotgun (WGS) entry which is preliminary data.</text>
</comment>
<dbReference type="EMBL" id="VJVV01000001">
    <property type="protein sequence ID" value="TRO84054.1"/>
    <property type="molecule type" value="Genomic_DNA"/>
</dbReference>